<dbReference type="InterPro" id="IPR001296">
    <property type="entry name" value="Glyco_trans_1"/>
</dbReference>
<keyword evidence="2" id="KW-0328">Glycosyltransferase</keyword>
<name>A0A2T0YSJ9_9MICC</name>
<keyword evidence="3 6" id="KW-0808">Transferase</keyword>
<dbReference type="PANTHER" id="PTHR45947:SF3">
    <property type="entry name" value="SULFOQUINOVOSYL TRANSFERASE SQD2"/>
    <property type="match status" value="1"/>
</dbReference>
<feature type="domain" description="Glycosyl transferase family 1" evidence="4">
    <location>
        <begin position="246"/>
        <end position="398"/>
    </location>
</feature>
<sequence length="437" mass="46328">MPRGVMESHMSTDCVPAGVCGTPQTEADSARVVMVSLHTSPLAQAGNRDAGGLNVYVNALSSALAQAGLTVDIVTTDVDAETPAPADDVTFLEDGRRIHTLAVGEPARAEKSLLPAQVDALAARALRSLESVDESQVTTVHSHYWISGLAGIQLAQALSAPLVHTMHTIAAVKQELDPTTPESPRRSVAEAMIARTADLVTANTEHEIADLKRLFGLHDASLALVRPGVDLEIFHPPVGTDPRSGPLAGRPLRLAFAGRLQPHKGPQVAVEALGELRRMMPEVPVQLVVAGSQSGDDVLDLNALAEQAGVADAVHALPPMPHGELAELFRGSDAVLVPSFSESFGLVALEAMACGTPVIAHDVGGLSSLITHRRSGRLIPSLDPALWAEQLRWLVLHRRAWSRYSTTAATLARFYSWDATAAATLQAYRSVSLINSR</sequence>
<dbReference type="GO" id="GO:0016758">
    <property type="term" value="F:hexosyltransferase activity"/>
    <property type="evidence" value="ECO:0007669"/>
    <property type="project" value="TreeGrafter"/>
</dbReference>
<keyword evidence="7" id="KW-1185">Reference proteome</keyword>
<dbReference type="Proteomes" id="UP000238217">
    <property type="component" value="Unassembled WGS sequence"/>
</dbReference>
<protein>
    <recommendedName>
        <fullName evidence="1">D-inositol 3-phosphate glycosyltransferase</fullName>
    </recommendedName>
</protein>
<organism evidence="6 7">
    <name type="scientific">Nesterenkonia sandarakina</name>
    <dbReference type="NCBI Taxonomy" id="272918"/>
    <lineage>
        <taxon>Bacteria</taxon>
        <taxon>Bacillati</taxon>
        <taxon>Actinomycetota</taxon>
        <taxon>Actinomycetes</taxon>
        <taxon>Micrococcales</taxon>
        <taxon>Micrococcaceae</taxon>
        <taxon>Nesterenkonia</taxon>
    </lineage>
</organism>
<dbReference type="Gene3D" id="3.40.50.2000">
    <property type="entry name" value="Glycogen Phosphorylase B"/>
    <property type="match status" value="2"/>
</dbReference>
<evidence type="ECO:0000259" key="5">
    <source>
        <dbReference type="Pfam" id="PF13439"/>
    </source>
</evidence>
<feature type="domain" description="Glycosyltransferase subfamily 4-like N-terminal" evidence="5">
    <location>
        <begin position="51"/>
        <end position="232"/>
    </location>
</feature>
<proteinExistence type="predicted"/>
<evidence type="ECO:0000313" key="6">
    <source>
        <dbReference type="EMBL" id="PRZ18778.1"/>
    </source>
</evidence>
<reference evidence="6 7" key="1">
    <citation type="submission" date="2018-03" db="EMBL/GenBank/DDBJ databases">
        <title>Comparative analysis of microorganisms from saline springs in Andes Mountain Range, Colombia.</title>
        <authorList>
            <person name="Rubin E."/>
        </authorList>
    </citation>
    <scope>NUCLEOTIDE SEQUENCE [LARGE SCALE GENOMIC DNA]</scope>
    <source>
        <strain evidence="6 7">CG 35</strain>
    </source>
</reference>
<dbReference type="SUPFAM" id="SSF53756">
    <property type="entry name" value="UDP-Glycosyltransferase/glycogen phosphorylase"/>
    <property type="match status" value="1"/>
</dbReference>
<dbReference type="OrthoDB" id="9810929at2"/>
<evidence type="ECO:0000256" key="1">
    <source>
        <dbReference type="ARBA" id="ARBA00021292"/>
    </source>
</evidence>
<accession>A0A2T0YSJ9</accession>
<dbReference type="AlphaFoldDB" id="A0A2T0YSJ9"/>
<dbReference type="InterPro" id="IPR028098">
    <property type="entry name" value="Glyco_trans_4-like_N"/>
</dbReference>
<evidence type="ECO:0000256" key="2">
    <source>
        <dbReference type="ARBA" id="ARBA00022676"/>
    </source>
</evidence>
<comment type="caution">
    <text evidence="6">The sequence shown here is derived from an EMBL/GenBank/DDBJ whole genome shotgun (WGS) entry which is preliminary data.</text>
</comment>
<evidence type="ECO:0000256" key="3">
    <source>
        <dbReference type="ARBA" id="ARBA00022679"/>
    </source>
</evidence>
<dbReference type="EMBL" id="PVTY01000001">
    <property type="protein sequence ID" value="PRZ18778.1"/>
    <property type="molecule type" value="Genomic_DNA"/>
</dbReference>
<dbReference type="Pfam" id="PF13439">
    <property type="entry name" value="Glyco_transf_4"/>
    <property type="match status" value="1"/>
</dbReference>
<dbReference type="Pfam" id="PF00534">
    <property type="entry name" value="Glycos_transf_1"/>
    <property type="match status" value="1"/>
</dbReference>
<dbReference type="InterPro" id="IPR050194">
    <property type="entry name" value="Glycosyltransferase_grp1"/>
</dbReference>
<dbReference type="PANTHER" id="PTHR45947">
    <property type="entry name" value="SULFOQUINOVOSYL TRANSFERASE SQD2"/>
    <property type="match status" value="1"/>
</dbReference>
<dbReference type="GO" id="GO:1901137">
    <property type="term" value="P:carbohydrate derivative biosynthetic process"/>
    <property type="evidence" value="ECO:0007669"/>
    <property type="project" value="UniProtKB-ARBA"/>
</dbReference>
<evidence type="ECO:0000259" key="4">
    <source>
        <dbReference type="Pfam" id="PF00534"/>
    </source>
</evidence>
<gene>
    <name evidence="6" type="ORF">BCL67_10184</name>
</gene>
<evidence type="ECO:0000313" key="7">
    <source>
        <dbReference type="Proteomes" id="UP000238217"/>
    </source>
</evidence>